<evidence type="ECO:0000256" key="1">
    <source>
        <dbReference type="ARBA" id="ARBA00022553"/>
    </source>
</evidence>
<protein>
    <submittedName>
        <fullName evidence="8">Response regulator transcription factor</fullName>
    </submittedName>
</protein>
<keyword evidence="1 4" id="KW-0597">Phosphoprotein</keyword>
<evidence type="ECO:0000256" key="5">
    <source>
        <dbReference type="PROSITE-ProRule" id="PRU01091"/>
    </source>
</evidence>
<reference evidence="8" key="1">
    <citation type="submission" date="2023-06" db="EMBL/GenBank/DDBJ databases">
        <title>Draft genome sequence of Nocardioides sp. SOB77.</title>
        <authorList>
            <person name="Zhang G."/>
        </authorList>
    </citation>
    <scope>NUCLEOTIDE SEQUENCE</scope>
    <source>
        <strain evidence="8">SOB77</strain>
    </source>
</reference>
<gene>
    <name evidence="8" type="ORF">QWY28_21755</name>
</gene>
<dbReference type="Gene3D" id="3.40.50.2300">
    <property type="match status" value="1"/>
</dbReference>
<name>A0ABT8FLQ5_9ACTN</name>
<evidence type="ECO:0000256" key="2">
    <source>
        <dbReference type="ARBA" id="ARBA00023012"/>
    </source>
</evidence>
<dbReference type="EMBL" id="JAUHJQ010000017">
    <property type="protein sequence ID" value="MDN4175603.1"/>
    <property type="molecule type" value="Genomic_DNA"/>
</dbReference>
<evidence type="ECO:0000256" key="3">
    <source>
        <dbReference type="ARBA" id="ARBA00023125"/>
    </source>
</evidence>
<dbReference type="PROSITE" id="PS50110">
    <property type="entry name" value="RESPONSE_REGULATORY"/>
    <property type="match status" value="1"/>
</dbReference>
<dbReference type="CDD" id="cd00383">
    <property type="entry name" value="trans_reg_C"/>
    <property type="match status" value="1"/>
</dbReference>
<dbReference type="PANTHER" id="PTHR48111:SF40">
    <property type="entry name" value="PHOSPHATE REGULON TRANSCRIPTIONAL REGULATORY PROTEIN PHOB"/>
    <property type="match status" value="1"/>
</dbReference>
<dbReference type="InterPro" id="IPR001789">
    <property type="entry name" value="Sig_transdc_resp-reg_receiver"/>
</dbReference>
<dbReference type="Pfam" id="PF00072">
    <property type="entry name" value="Response_reg"/>
    <property type="match status" value="1"/>
</dbReference>
<evidence type="ECO:0000256" key="4">
    <source>
        <dbReference type="PROSITE-ProRule" id="PRU00169"/>
    </source>
</evidence>
<feature type="domain" description="Response regulatory" evidence="6">
    <location>
        <begin position="4"/>
        <end position="118"/>
    </location>
</feature>
<accession>A0ABT8FLQ5</accession>
<feature type="DNA-binding region" description="OmpR/PhoB-type" evidence="5">
    <location>
        <begin position="128"/>
        <end position="227"/>
    </location>
</feature>
<dbReference type="PANTHER" id="PTHR48111">
    <property type="entry name" value="REGULATOR OF RPOS"/>
    <property type="match status" value="1"/>
</dbReference>
<dbReference type="InterPro" id="IPR036388">
    <property type="entry name" value="WH-like_DNA-bd_sf"/>
</dbReference>
<dbReference type="Pfam" id="PF00486">
    <property type="entry name" value="Trans_reg_C"/>
    <property type="match status" value="1"/>
</dbReference>
<keyword evidence="2" id="KW-0902">Two-component regulatory system</keyword>
<dbReference type="SUPFAM" id="SSF52172">
    <property type="entry name" value="CheY-like"/>
    <property type="match status" value="1"/>
</dbReference>
<dbReference type="InterPro" id="IPR001867">
    <property type="entry name" value="OmpR/PhoB-type_DNA-bd"/>
</dbReference>
<evidence type="ECO:0000313" key="9">
    <source>
        <dbReference type="Proteomes" id="UP001168620"/>
    </source>
</evidence>
<evidence type="ECO:0000259" key="6">
    <source>
        <dbReference type="PROSITE" id="PS50110"/>
    </source>
</evidence>
<dbReference type="SMART" id="SM00862">
    <property type="entry name" value="Trans_reg_C"/>
    <property type="match status" value="1"/>
</dbReference>
<dbReference type="Gene3D" id="1.10.10.10">
    <property type="entry name" value="Winged helix-like DNA-binding domain superfamily/Winged helix DNA-binding domain"/>
    <property type="match status" value="1"/>
</dbReference>
<dbReference type="RefSeq" id="WP_300954975.1">
    <property type="nucleotide sequence ID" value="NZ_JAUHJQ010000017.1"/>
</dbReference>
<feature type="domain" description="OmpR/PhoB-type" evidence="7">
    <location>
        <begin position="128"/>
        <end position="227"/>
    </location>
</feature>
<evidence type="ECO:0000259" key="7">
    <source>
        <dbReference type="PROSITE" id="PS51755"/>
    </source>
</evidence>
<sequence>MSPRVLVIEDDALIGASLQRALEASGYIAEWANDGAQGLEAARSSVPDLVLLDLGLPDSDGVELARVLLTLHPSLPVVMLTARAEEADVVTGLHAGAVDYVIKPFRLAELLARVQAHLRAAERRDQTARVVTVGDLRVDLGARRLWVSGHEVELRAKEFDLLARLARDAGQVVTRQQLLADVWDEHWFGSTKTLDVHVAGLRRRLGEQPGSGSRITALRGVGYRLETP</sequence>
<keyword evidence="9" id="KW-1185">Reference proteome</keyword>
<dbReference type="Gene3D" id="6.10.250.690">
    <property type="match status" value="1"/>
</dbReference>
<dbReference type="PROSITE" id="PS51755">
    <property type="entry name" value="OMPR_PHOB"/>
    <property type="match status" value="1"/>
</dbReference>
<organism evidence="8 9">
    <name type="scientific">Nocardioides oceani</name>
    <dbReference type="NCBI Taxonomy" id="3058369"/>
    <lineage>
        <taxon>Bacteria</taxon>
        <taxon>Bacillati</taxon>
        <taxon>Actinomycetota</taxon>
        <taxon>Actinomycetes</taxon>
        <taxon>Propionibacteriales</taxon>
        <taxon>Nocardioidaceae</taxon>
        <taxon>Nocardioides</taxon>
    </lineage>
</organism>
<comment type="caution">
    <text evidence="8">The sequence shown here is derived from an EMBL/GenBank/DDBJ whole genome shotgun (WGS) entry which is preliminary data.</text>
</comment>
<dbReference type="InterPro" id="IPR011006">
    <property type="entry name" value="CheY-like_superfamily"/>
</dbReference>
<keyword evidence="3 5" id="KW-0238">DNA-binding</keyword>
<evidence type="ECO:0000313" key="8">
    <source>
        <dbReference type="EMBL" id="MDN4175603.1"/>
    </source>
</evidence>
<feature type="modified residue" description="4-aspartylphosphate" evidence="4">
    <location>
        <position position="53"/>
    </location>
</feature>
<proteinExistence type="predicted"/>
<dbReference type="InterPro" id="IPR039420">
    <property type="entry name" value="WalR-like"/>
</dbReference>
<dbReference type="SMART" id="SM00448">
    <property type="entry name" value="REC"/>
    <property type="match status" value="1"/>
</dbReference>
<dbReference type="Proteomes" id="UP001168620">
    <property type="component" value="Unassembled WGS sequence"/>
</dbReference>